<feature type="region of interest" description="Disordered" evidence="1">
    <location>
        <begin position="186"/>
        <end position="216"/>
    </location>
</feature>
<accession>A0A2H3E876</accession>
<sequence length="312" mass="33051">MSIFESFPVPESGLADLPPFSPHTENSLPFSPLSDLPVDFGNLELLETAPETGVASATELWGDAFDVTTPVTVPLDTDASTNDLQGKDYGCESTAPAEDVVSFTLEASSSTHASQIHHPPHDSVIDPVLLAPARPLCINTFLDIDAGPPSLVSSPMPSMSSMGDLELLTPSSSVWEVNLPDVVSASGSEDGLSGSVRIPDGNLDPSQGVSFDPETRKSVEKEADVRNVLPMLVSSVLPSCRVDTPSFAPPSASTPDIAALPIPRAVSREQLLRRANTRRAQIADAIVKARTALWETTIEGGVLAHLARYYKS</sequence>
<protein>
    <submittedName>
        <fullName evidence="2">Uncharacterized protein</fullName>
    </submittedName>
</protein>
<gene>
    <name evidence="2" type="ORF">ARMGADRAFT_25697</name>
</gene>
<dbReference type="EMBL" id="KZ293644">
    <property type="protein sequence ID" value="PBL03640.1"/>
    <property type="molecule type" value="Genomic_DNA"/>
</dbReference>
<dbReference type="STRING" id="47427.A0A2H3E876"/>
<evidence type="ECO:0000313" key="2">
    <source>
        <dbReference type="EMBL" id="PBL03640.1"/>
    </source>
</evidence>
<dbReference type="AlphaFoldDB" id="A0A2H3E876"/>
<proteinExistence type="predicted"/>
<organism evidence="2 3">
    <name type="scientific">Armillaria gallica</name>
    <name type="common">Bulbous honey fungus</name>
    <name type="synonym">Armillaria bulbosa</name>
    <dbReference type="NCBI Taxonomy" id="47427"/>
    <lineage>
        <taxon>Eukaryota</taxon>
        <taxon>Fungi</taxon>
        <taxon>Dikarya</taxon>
        <taxon>Basidiomycota</taxon>
        <taxon>Agaricomycotina</taxon>
        <taxon>Agaricomycetes</taxon>
        <taxon>Agaricomycetidae</taxon>
        <taxon>Agaricales</taxon>
        <taxon>Marasmiineae</taxon>
        <taxon>Physalacriaceae</taxon>
        <taxon>Armillaria</taxon>
    </lineage>
</organism>
<keyword evidence="3" id="KW-1185">Reference proteome</keyword>
<dbReference type="InParanoid" id="A0A2H3E876"/>
<dbReference type="OrthoDB" id="3264780at2759"/>
<dbReference type="Proteomes" id="UP000217790">
    <property type="component" value="Unassembled WGS sequence"/>
</dbReference>
<reference evidence="3" key="1">
    <citation type="journal article" date="2017" name="Nat. Ecol. Evol.">
        <title>Genome expansion and lineage-specific genetic innovations in the forest pathogenic fungi Armillaria.</title>
        <authorList>
            <person name="Sipos G."/>
            <person name="Prasanna A.N."/>
            <person name="Walter M.C."/>
            <person name="O'Connor E."/>
            <person name="Balint B."/>
            <person name="Krizsan K."/>
            <person name="Kiss B."/>
            <person name="Hess J."/>
            <person name="Varga T."/>
            <person name="Slot J."/>
            <person name="Riley R."/>
            <person name="Boka B."/>
            <person name="Rigling D."/>
            <person name="Barry K."/>
            <person name="Lee J."/>
            <person name="Mihaltcheva S."/>
            <person name="LaButti K."/>
            <person name="Lipzen A."/>
            <person name="Waldron R."/>
            <person name="Moloney N.M."/>
            <person name="Sperisen C."/>
            <person name="Kredics L."/>
            <person name="Vagvoelgyi C."/>
            <person name="Patrignani A."/>
            <person name="Fitzpatrick D."/>
            <person name="Nagy I."/>
            <person name="Doyle S."/>
            <person name="Anderson J.B."/>
            <person name="Grigoriev I.V."/>
            <person name="Gueldener U."/>
            <person name="Muensterkoetter M."/>
            <person name="Nagy L.G."/>
        </authorList>
    </citation>
    <scope>NUCLEOTIDE SEQUENCE [LARGE SCALE GENOMIC DNA]</scope>
    <source>
        <strain evidence="3">Ar21-2</strain>
    </source>
</reference>
<evidence type="ECO:0000256" key="1">
    <source>
        <dbReference type="SAM" id="MobiDB-lite"/>
    </source>
</evidence>
<name>A0A2H3E876_ARMGA</name>
<evidence type="ECO:0000313" key="3">
    <source>
        <dbReference type="Proteomes" id="UP000217790"/>
    </source>
</evidence>